<dbReference type="GO" id="GO:0003677">
    <property type="term" value="F:DNA binding"/>
    <property type="evidence" value="ECO:0007669"/>
    <property type="project" value="InterPro"/>
</dbReference>
<proteinExistence type="predicted"/>
<evidence type="ECO:0000313" key="4">
    <source>
        <dbReference type="Proteomes" id="UP000292818"/>
    </source>
</evidence>
<evidence type="ECO:0000313" key="3">
    <source>
        <dbReference type="EMBL" id="RZM15768.1"/>
    </source>
</evidence>
<keyword evidence="2" id="KW-1133">Transmembrane helix</keyword>
<protein>
    <submittedName>
        <fullName evidence="3">Peptidoglycan-binding protein LysM</fullName>
    </submittedName>
</protein>
<name>A0A4Q7DSX9_9LACO</name>
<dbReference type="Gene3D" id="1.10.260.40">
    <property type="entry name" value="lambda repressor-like DNA-binding domains"/>
    <property type="match status" value="1"/>
</dbReference>
<evidence type="ECO:0000256" key="2">
    <source>
        <dbReference type="SAM" id="Phobius"/>
    </source>
</evidence>
<feature type="compositionally biased region" description="Basic and acidic residues" evidence="1">
    <location>
        <begin position="193"/>
        <end position="210"/>
    </location>
</feature>
<dbReference type="Pfam" id="PF13413">
    <property type="entry name" value="HTH_25"/>
    <property type="match status" value="1"/>
</dbReference>
<gene>
    <name evidence="3" type="ORF">LDELB18P1_1597</name>
</gene>
<dbReference type="AlphaFoldDB" id="A0A4Q7DSX9"/>
<dbReference type="RefSeq" id="WP_130137686.1">
    <property type="nucleotide sequence ID" value="NZ_SETJ01000073.1"/>
</dbReference>
<comment type="caution">
    <text evidence="3">The sequence shown here is derived from an EMBL/GenBank/DDBJ whole genome shotgun (WGS) entry which is preliminary data.</text>
</comment>
<keyword evidence="2" id="KW-0472">Membrane</keyword>
<reference evidence="3 4" key="1">
    <citation type="submission" date="2019-01" db="EMBL/GenBank/DDBJ databases">
        <title>Colonization of the human gut by bovine bacteria present in Parmesan cheese.</title>
        <authorList>
            <person name="Lugli G.A."/>
            <person name="Milani C."/>
        </authorList>
    </citation>
    <scope>NUCLEOTIDE SEQUENCE [LARGE SCALE GENOMIC DNA]</scope>
    <source>
        <strain evidence="3 4">LDELB18P1</strain>
    </source>
</reference>
<dbReference type="EMBL" id="SETJ01000073">
    <property type="protein sequence ID" value="RZM15768.1"/>
    <property type="molecule type" value="Genomic_DNA"/>
</dbReference>
<keyword evidence="2" id="KW-0812">Transmembrane</keyword>
<dbReference type="PANTHER" id="PTHR34475">
    <property type="match status" value="1"/>
</dbReference>
<sequence>MTIGKELQKQRSAKQLSLETVSQTLRVDQATLQKIEADDFQGLNPVMVRSCIRQYASLLGLDGAQLLDQFTEPAAAGKDIPAAKPASPVKEKVTEVRAANPAPVKEASPAGKAKEILDKSKVPHGFKAIFKFFDAINLDKLLKIGIWVILGLAVVGSVAGGFNALASKPTSISHSSSSSSSSSPSSSSSSKPAQDDSAKPDENKPSHDDQSSQPSQSQSKEEQVSSSSEASSSSSVASSSSQEQSRQASSSSSQSSTDTTTDTNE</sequence>
<feature type="compositionally biased region" description="Low complexity" evidence="1">
    <location>
        <begin position="211"/>
        <end position="256"/>
    </location>
</feature>
<feature type="compositionally biased region" description="Low complexity" evidence="1">
    <location>
        <begin position="171"/>
        <end position="190"/>
    </location>
</feature>
<dbReference type="Proteomes" id="UP000292818">
    <property type="component" value="Unassembled WGS sequence"/>
</dbReference>
<dbReference type="InterPro" id="IPR050400">
    <property type="entry name" value="Bact_Cytoskel_RodZ"/>
</dbReference>
<dbReference type="PANTHER" id="PTHR34475:SF1">
    <property type="entry name" value="CYTOSKELETON PROTEIN RODZ"/>
    <property type="match status" value="1"/>
</dbReference>
<evidence type="ECO:0000256" key="1">
    <source>
        <dbReference type="SAM" id="MobiDB-lite"/>
    </source>
</evidence>
<accession>A0A4Q7DSX9</accession>
<feature type="transmembrane region" description="Helical" evidence="2">
    <location>
        <begin position="144"/>
        <end position="166"/>
    </location>
</feature>
<organism evidence="3 4">
    <name type="scientific">Lactobacillus delbrueckii</name>
    <dbReference type="NCBI Taxonomy" id="1584"/>
    <lineage>
        <taxon>Bacteria</taxon>
        <taxon>Bacillati</taxon>
        <taxon>Bacillota</taxon>
        <taxon>Bacilli</taxon>
        <taxon>Lactobacillales</taxon>
        <taxon>Lactobacillaceae</taxon>
        <taxon>Lactobacillus</taxon>
    </lineage>
</organism>
<feature type="region of interest" description="Disordered" evidence="1">
    <location>
        <begin position="168"/>
        <end position="265"/>
    </location>
</feature>
<dbReference type="InterPro" id="IPR010982">
    <property type="entry name" value="Lambda_DNA-bd_dom_sf"/>
</dbReference>